<dbReference type="InterPro" id="IPR015421">
    <property type="entry name" value="PyrdxlP-dep_Trfase_major"/>
</dbReference>
<dbReference type="InterPro" id="IPR000277">
    <property type="entry name" value="Cys/Met-Metab_PyrdxlP-dep_enz"/>
</dbReference>
<feature type="transmembrane region" description="Helical" evidence="5">
    <location>
        <begin position="75"/>
        <end position="94"/>
    </location>
</feature>
<protein>
    <submittedName>
        <fullName evidence="6">O-acetylhomoserine sulfhydrylase</fullName>
    </submittedName>
</protein>
<evidence type="ECO:0000256" key="4">
    <source>
        <dbReference type="RuleBase" id="RU362118"/>
    </source>
</evidence>
<dbReference type="GO" id="GO:0005737">
    <property type="term" value="C:cytoplasm"/>
    <property type="evidence" value="ECO:0007669"/>
    <property type="project" value="TreeGrafter"/>
</dbReference>
<organism evidence="6 7">
    <name type="scientific">Candidatus Nasuia deltocephalincola</name>
    <dbReference type="NCBI Taxonomy" id="1160784"/>
    <lineage>
        <taxon>Bacteria</taxon>
        <taxon>Pseudomonadati</taxon>
        <taxon>Pseudomonadota</taxon>
        <taxon>Betaproteobacteria</taxon>
        <taxon>Candidatus Nasuia</taxon>
    </lineage>
</organism>
<dbReference type="PANTHER" id="PTHR11808">
    <property type="entry name" value="TRANS-SULFURATION ENZYME FAMILY MEMBER"/>
    <property type="match status" value="1"/>
</dbReference>
<dbReference type="GO" id="GO:0016846">
    <property type="term" value="F:carbon-sulfur lyase activity"/>
    <property type="evidence" value="ECO:0007669"/>
    <property type="project" value="TreeGrafter"/>
</dbReference>
<keyword evidence="5" id="KW-0472">Membrane</keyword>
<dbReference type="Gene3D" id="3.90.1150.10">
    <property type="entry name" value="Aspartate Aminotransferase, domain 1"/>
    <property type="match status" value="1"/>
</dbReference>
<evidence type="ECO:0000256" key="2">
    <source>
        <dbReference type="ARBA" id="ARBA00022898"/>
    </source>
</evidence>
<feature type="transmembrane region" description="Helical" evidence="5">
    <location>
        <begin position="100"/>
        <end position="119"/>
    </location>
</feature>
<dbReference type="Gene3D" id="3.40.640.10">
    <property type="entry name" value="Type I PLP-dependent aspartate aminotransferase-like (Major domain)"/>
    <property type="match status" value="1"/>
</dbReference>
<dbReference type="Proteomes" id="UP000055684">
    <property type="component" value="Chromosome"/>
</dbReference>
<dbReference type="SUPFAM" id="SSF53383">
    <property type="entry name" value="PLP-dependent transferases"/>
    <property type="match status" value="1"/>
</dbReference>
<evidence type="ECO:0000256" key="1">
    <source>
        <dbReference type="ARBA" id="ARBA00001933"/>
    </source>
</evidence>
<comment type="cofactor">
    <cofactor evidence="1 4">
        <name>pyridoxal 5'-phosphate</name>
        <dbReference type="ChEBI" id="CHEBI:597326"/>
    </cofactor>
</comment>
<evidence type="ECO:0000256" key="3">
    <source>
        <dbReference type="PIRSR" id="PIRSR001434-2"/>
    </source>
</evidence>
<evidence type="ECO:0000256" key="5">
    <source>
        <dbReference type="SAM" id="Phobius"/>
    </source>
</evidence>
<dbReference type="GO" id="GO:0019346">
    <property type="term" value="P:transsulfuration"/>
    <property type="evidence" value="ECO:0007669"/>
    <property type="project" value="InterPro"/>
</dbReference>
<dbReference type="EMBL" id="CP013211">
    <property type="protein sequence ID" value="ALP69958.1"/>
    <property type="molecule type" value="Genomic_DNA"/>
</dbReference>
<evidence type="ECO:0000313" key="7">
    <source>
        <dbReference type="Proteomes" id="UP000055684"/>
    </source>
</evidence>
<name>A0A0S2UP92_9PROT</name>
<dbReference type="GO" id="GO:0030170">
    <property type="term" value="F:pyridoxal phosphate binding"/>
    <property type="evidence" value="ECO:0007669"/>
    <property type="project" value="InterPro"/>
</dbReference>
<dbReference type="PANTHER" id="PTHR11808:SF80">
    <property type="entry name" value="CYSTATHIONINE GAMMA-LYASE"/>
    <property type="match status" value="1"/>
</dbReference>
<reference evidence="6 7" key="2">
    <citation type="journal article" date="2016" name="Genome Announc.">
        <title>Complete Genome Sequences of the Obligate Symbionts 'Candidatus Sulcia muelleri' and 'Ca. Nasuia deltocephalinicola' from the Pestiferous Leafhopper Macrosteles quadripunctulatus (Hemiptera: Cicadellidae).</title>
        <authorList>
            <person name="Bennett G.M."/>
            <person name="Abba S."/>
            <person name="Kube M."/>
            <person name="Marzachi C."/>
        </authorList>
    </citation>
    <scope>NUCLEOTIDE SEQUENCE [LARGE SCALE GENOMIC DNA]</scope>
    <source>
        <strain evidence="6 7">PUNC</strain>
    </source>
</reference>
<dbReference type="InterPro" id="IPR054542">
    <property type="entry name" value="Cys_met_metab_PP"/>
</dbReference>
<keyword evidence="2 3" id="KW-0663">Pyridoxal phosphate</keyword>
<dbReference type="PIRSF" id="PIRSF001434">
    <property type="entry name" value="CGS"/>
    <property type="match status" value="1"/>
</dbReference>
<dbReference type="InterPro" id="IPR015422">
    <property type="entry name" value="PyrdxlP-dep_Trfase_small"/>
</dbReference>
<accession>A0A0S2UP92</accession>
<dbReference type="OrthoDB" id="9805807at2"/>
<feature type="modified residue" description="N6-(pyridoxal phosphate)lysine" evidence="3">
    <location>
        <position position="202"/>
    </location>
</feature>
<dbReference type="PATRIC" id="fig|1160784.3.peg.18"/>
<gene>
    <name evidence="6" type="ORF">ASU29_027</name>
</gene>
<sequence length="391" mass="46248">MYFNYNSYIKSNVLKSFFRENSDLLFITSSFCFKNAYLSEKFFKFYNFYNIYSRFSNPNLFLLERKISFLENFKFCLTLTSGMAVIFSIFINFLNSNKLFFSSLNIFGSTINFFLNLLFKFKITVLFVDLTNFNSLKYNIFKINLIFFESLSNPNLKLFNLKLLSYICKKYKIIQFIDNTFTPIIINSYLYNIDFISHSCTKFFDGQGRILGGALLTNCRNLFLNIFNFLKFSGFSISSFDSWLILKSLENIFLRLKNQIFNSFFLIRLFKYNFFISKIFYSGILNYYQYKIFYFQQIFSNSIISFSVKGNTIEMKRLNSWKIINNSFISNTANLGDLSSILNNCSITTHSFLSFIEKSILNIDESLIRLSTGLEDVFDIFYNIIFSFNNI</sequence>
<keyword evidence="5" id="KW-1133">Transmembrane helix</keyword>
<comment type="similarity">
    <text evidence="4">Belongs to the trans-sulfuration enzymes family.</text>
</comment>
<proteinExistence type="inferred from homology"/>
<reference evidence="7" key="1">
    <citation type="submission" date="2015-11" db="EMBL/GenBank/DDBJ databases">
        <title>Complete genome sequences of the obligate symbionts Candidatus Sulcia muelleri and Candidatus Nasuia deltocephalinicola from the pestiferous leafhopper, Macrosteles quadripunctulatus (Hemiptera: Cicadellidae).</title>
        <authorList>
            <person name="Bennett G.M."/>
            <person name="Abba S."/>
            <person name="Kube M."/>
            <person name="Marzachi C."/>
        </authorList>
    </citation>
    <scope>NUCLEOTIDE SEQUENCE [LARGE SCALE GENOMIC DNA]</scope>
    <source>
        <strain evidence="7">PUNC</strain>
    </source>
</reference>
<dbReference type="Pfam" id="PF01053">
    <property type="entry name" value="Cys_Met_Meta_PP"/>
    <property type="match status" value="1"/>
</dbReference>
<dbReference type="PROSITE" id="PS00868">
    <property type="entry name" value="CYS_MET_METAB_PP"/>
    <property type="match status" value="1"/>
</dbReference>
<keyword evidence="5" id="KW-0812">Transmembrane</keyword>
<evidence type="ECO:0000313" key="6">
    <source>
        <dbReference type="EMBL" id="ALP69958.1"/>
    </source>
</evidence>
<dbReference type="InterPro" id="IPR015424">
    <property type="entry name" value="PyrdxlP-dep_Trfase"/>
</dbReference>
<dbReference type="AlphaFoldDB" id="A0A0S2UP92"/>